<feature type="domain" description="Schlafen AlbA-2" evidence="7">
    <location>
        <begin position="216"/>
        <end position="341"/>
    </location>
</feature>
<keyword evidence="12" id="KW-1185">Reference proteome</keyword>
<dbReference type="GO" id="GO:0051607">
    <property type="term" value="P:defense response to virus"/>
    <property type="evidence" value="ECO:0007669"/>
    <property type="project" value="TreeGrafter"/>
</dbReference>
<evidence type="ECO:0000259" key="7">
    <source>
        <dbReference type="Pfam" id="PF04326"/>
    </source>
</evidence>
<evidence type="ECO:0000256" key="3">
    <source>
        <dbReference type="ARBA" id="ARBA00022741"/>
    </source>
</evidence>
<comment type="similarity">
    <text evidence="2">Belongs to the Schlafen family. Subgroup III subfamily.</text>
</comment>
<accession>A0A6J2MII0</accession>
<dbReference type="InterPro" id="IPR029684">
    <property type="entry name" value="Schlafen"/>
</dbReference>
<feature type="domain" description="Poxin-Schlafen/Schlafen-like N-terminal" evidence="10">
    <location>
        <begin position="102"/>
        <end position="214"/>
    </location>
</feature>
<evidence type="ECO:0000256" key="2">
    <source>
        <dbReference type="ARBA" id="ARBA00010114"/>
    </source>
</evidence>
<dbReference type="InterPro" id="IPR027417">
    <property type="entry name" value="P-loop_NTPase"/>
</dbReference>
<dbReference type="FunFam" id="3.40.50.300:FF:001322">
    <property type="entry name" value="Schlafen family member 11"/>
    <property type="match status" value="2"/>
</dbReference>
<name>A0A6J2MII0_9CHIR</name>
<evidence type="ECO:0000313" key="13">
    <source>
        <dbReference type="RefSeq" id="XP_028377793.2"/>
    </source>
</evidence>
<feature type="domain" description="Poxin-Schlafen/Schlafen-like N-terminal" evidence="10">
    <location>
        <begin position="1069"/>
        <end position="1181"/>
    </location>
</feature>
<keyword evidence="4" id="KW-0378">Hydrolase</keyword>
<evidence type="ECO:0000256" key="1">
    <source>
        <dbReference type="ARBA" id="ARBA00001946"/>
    </source>
</evidence>
<dbReference type="OrthoDB" id="6052143at2759"/>
<dbReference type="SUPFAM" id="SSF52540">
    <property type="entry name" value="P-loop containing nucleoside triphosphate hydrolases"/>
    <property type="match status" value="2"/>
</dbReference>
<evidence type="ECO:0000259" key="9">
    <source>
        <dbReference type="Pfam" id="PF13538"/>
    </source>
</evidence>
<dbReference type="InParanoid" id="A0A6J2MII0"/>
<keyword evidence="3" id="KW-0547">Nucleotide-binding</keyword>
<feature type="domain" description="Schlafen AlbA-2" evidence="7">
    <location>
        <begin position="1183"/>
        <end position="1308"/>
    </location>
</feature>
<comment type="cofactor">
    <cofactor evidence="1">
        <name>Mg(2+)</name>
        <dbReference type="ChEBI" id="CHEBI:18420"/>
    </cofactor>
</comment>
<organism evidence="12 13">
    <name type="scientific">Phyllostomus discolor</name>
    <name type="common">pale spear-nosed bat</name>
    <dbReference type="NCBI Taxonomy" id="89673"/>
    <lineage>
        <taxon>Eukaryota</taxon>
        <taxon>Metazoa</taxon>
        <taxon>Chordata</taxon>
        <taxon>Craniata</taxon>
        <taxon>Vertebrata</taxon>
        <taxon>Euteleostomi</taxon>
        <taxon>Mammalia</taxon>
        <taxon>Eutheria</taxon>
        <taxon>Laurasiatheria</taxon>
        <taxon>Chiroptera</taxon>
        <taxon>Yangochiroptera</taxon>
        <taxon>Phyllostomidae</taxon>
        <taxon>Phyllostominae</taxon>
        <taxon>Phyllostomus</taxon>
    </lineage>
</organism>
<dbReference type="Pfam" id="PF13538">
    <property type="entry name" value="UvrD_C_2"/>
    <property type="match status" value="2"/>
</dbReference>
<evidence type="ECO:0000259" key="11">
    <source>
        <dbReference type="Pfam" id="PF21026"/>
    </source>
</evidence>
<dbReference type="InterPro" id="IPR018647">
    <property type="entry name" value="SLFN_3-like_DNA/RNA_helicase"/>
</dbReference>
<protein>
    <submittedName>
        <fullName evidence="13">Uncharacterized protein LOC114504243</fullName>
    </submittedName>
</protein>
<evidence type="ECO:0000256" key="4">
    <source>
        <dbReference type="ARBA" id="ARBA00022801"/>
    </source>
</evidence>
<dbReference type="GO" id="GO:0005524">
    <property type="term" value="F:ATP binding"/>
    <property type="evidence" value="ECO:0007669"/>
    <property type="project" value="UniProtKB-KW"/>
</dbReference>
<dbReference type="InterPro" id="IPR038461">
    <property type="entry name" value="Schlafen_AlbA_2_dom_sf"/>
</dbReference>
<feature type="domain" description="Schlafen GTPase-like" evidence="11">
    <location>
        <begin position="1378"/>
        <end position="1515"/>
    </location>
</feature>
<evidence type="ECO:0000256" key="5">
    <source>
        <dbReference type="ARBA" id="ARBA00022840"/>
    </source>
</evidence>
<evidence type="ECO:0000313" key="12">
    <source>
        <dbReference type="Proteomes" id="UP000504628"/>
    </source>
</evidence>
<feature type="domain" description="Schlafen GTPase-like" evidence="11">
    <location>
        <begin position="411"/>
        <end position="548"/>
    </location>
</feature>
<dbReference type="KEGG" id="pdic:114504243"/>
<dbReference type="Pfam" id="PF21026">
    <property type="entry name" value="SLFN_GTPase-like"/>
    <property type="match status" value="2"/>
</dbReference>
<dbReference type="Proteomes" id="UP000504628">
    <property type="component" value="Chromosome 8"/>
</dbReference>
<keyword evidence="5" id="KW-0067">ATP-binding</keyword>
<feature type="domain" description="Schlafen group 3-like DNA/RNA helicase" evidence="8">
    <location>
        <begin position="1569"/>
        <end position="1686"/>
    </location>
</feature>
<dbReference type="RefSeq" id="XP_028377793.2">
    <property type="nucleotide sequence ID" value="XM_028521992.2"/>
</dbReference>
<dbReference type="Gene3D" id="3.40.50.300">
    <property type="entry name" value="P-loop containing nucleotide triphosphate hydrolases"/>
    <property type="match status" value="4"/>
</dbReference>
<feature type="domain" description="UvrD-like helicase C-terminal" evidence="9">
    <location>
        <begin position="1832"/>
        <end position="1879"/>
    </location>
</feature>
<dbReference type="Gene3D" id="3.30.950.30">
    <property type="entry name" value="Schlafen, AAA domain"/>
    <property type="match status" value="2"/>
</dbReference>
<dbReference type="InterPro" id="IPR027785">
    <property type="entry name" value="UvrD-like_helicase_C"/>
</dbReference>
<dbReference type="GO" id="GO:0005737">
    <property type="term" value="C:cytoplasm"/>
    <property type="evidence" value="ECO:0007669"/>
    <property type="project" value="UniProtKB-ARBA"/>
</dbReference>
<dbReference type="GO" id="GO:0000049">
    <property type="term" value="F:tRNA binding"/>
    <property type="evidence" value="ECO:0007669"/>
    <property type="project" value="TreeGrafter"/>
</dbReference>
<evidence type="ECO:0000259" key="10">
    <source>
        <dbReference type="Pfam" id="PF17057"/>
    </source>
</evidence>
<gene>
    <name evidence="13" type="primary">LOC114504243</name>
</gene>
<dbReference type="PANTHER" id="PTHR12155">
    <property type="entry name" value="SCHLAFEN"/>
    <property type="match status" value="1"/>
</dbReference>
<dbReference type="PANTHER" id="PTHR12155:SF43">
    <property type="entry name" value="SCHLAFEN FAMILY MEMBER 13"/>
    <property type="match status" value="1"/>
</dbReference>
<evidence type="ECO:0000259" key="8">
    <source>
        <dbReference type="Pfam" id="PF09848"/>
    </source>
</evidence>
<dbReference type="InterPro" id="IPR031450">
    <property type="entry name" value="Poxin-SLFN/SLFN_N"/>
</dbReference>
<dbReference type="Pfam" id="PF17057">
    <property type="entry name" value="B3R"/>
    <property type="match status" value="2"/>
</dbReference>
<proteinExistence type="inferred from homology"/>
<dbReference type="FunFam" id="3.30.950.30:FF:000002">
    <property type="entry name" value="Schlafen family member 11"/>
    <property type="match status" value="2"/>
</dbReference>
<dbReference type="GeneID" id="114504243"/>
<reference evidence="13" key="1">
    <citation type="submission" date="2025-08" db="UniProtKB">
        <authorList>
            <consortium name="RefSeq"/>
        </authorList>
    </citation>
    <scope>IDENTIFICATION</scope>
    <source>
        <tissue evidence="13">Muscle</tissue>
    </source>
</reference>
<dbReference type="InterPro" id="IPR007421">
    <property type="entry name" value="Schlafen_AlbA_2_dom"/>
</dbReference>
<feature type="domain" description="UvrD-like helicase C-terminal" evidence="9">
    <location>
        <begin position="865"/>
        <end position="912"/>
    </location>
</feature>
<dbReference type="Pfam" id="PF04326">
    <property type="entry name" value="SLFN_AlbA_2"/>
    <property type="match status" value="2"/>
</dbReference>
<dbReference type="Pfam" id="PF09848">
    <property type="entry name" value="SLFN-g3_helicase"/>
    <property type="match status" value="2"/>
</dbReference>
<sequence length="1883" mass="213328">MWFNGFCCRMNMEKQNSSLVVEPSYADLVINAGKVTFGEGNRNKLQKSQRDQEKEKVSQAACALLNSGGGVVLMEMANSDEHPVELGLDLEESLRTLIQSSDLQAFFETKQEGRRFYLFVKSWRPGPSSEEDSIKPRICSLATSLYRRSGTSRLSMKPGEAFNFLKDKEKNAKIWGNEPSNKILRESKQNFHNLNPAEQTFQRHQLQHHEILPFPESHYVEFKQFSTDRIQRYVKNIIPEYIPAFANTGGGYLFIGVDDKSKKVLGCAEENFDCNSLRKEIEDAISKLPCVHFCQSQRQITFTLKFLDVFRKGQLYGYVCAIRVQPFCCAVFSEAPKSWLVKGGQVCRLTTEEWVHMVMDADPDLVRLAKDFESQLSLSSGPPLSRPVYSKKGLEHKEDLQRRLFPVPSEGLQYKPESLWQELSSEHEGLEELINEEMHPFSPGILILSRSWAVDLNLPEKPGVICDALLVTQNSAPILYTVLRQQDAGGQRYCTRTASTLKQKLVNTGGYTGKLCVTPRVLQLSPDSDAEPCEESGSLTDYPESYNLADTQQMETLLHSLVIVLLGFKSFLSDQVGCEILNLLTAQQYEIISKNLRKTRKSFIHGLPGTGKTIIAMKIMEKIKNVFGCEINEILYVCENQPLRDFIRNKNICCAVTRKTFMSTDFKKIKHIIMDEAQNFRAEDGDWYKKAETITEKGKGHPGILWIFLDYFQTSHMVDSGLPRLEHQDTKEELTRMVRNADQIVNYLQERMHKVRENPPPNIPPKSLKILHEAEWAQGVPGECKITTYLNLDQVVAYITKKCQFFLKQGYSCKDIAVLCSTASDIEKYKSKLQTAMSKRESSESNEGSHLFEQFENASDVTGNHIVLDSVRRFSGLERNIVFGVNPRAAEPAVFNNLLLCLASRARKHLYILMLSTGRTGHPASAALPSQQELAQREPGLHTSSPSSGSAPPPPSNDRAAQSESAQARQGWFCCRMNMEKHNSSLVVEPSYADLVINAGKVTFGEGNRNKLQKSQRDQEKEKVSQAACALLNSGGGVVLMEMANSDEHPVELGLDLEKALRTLIQSSDLQAFFETKQEGRRFYLFVKSWRPGPSSEEDSIKPRICSLATSLYCRSGTSRLSMEPGEAFNFLKNKKRNAKLLRYEPSNKILRESKQNFHNLNPAEQTFQRDQLQHHEILPFPESHYVEFKQFSTKHIQEYIKNIIPEYIPAFANTGGGYLFIGVDDKSKQVLGCAEENFDCNSLRKEIEDAISKLPCVHFCQSQRQIPFTLKFLDVFRKGQLYGYVCAIRVQPFCCAVFSEAPKSWLVKGGQVCRLTTEEWVHMVMDADPDLVRLAKDFESQLSLSSGPPLSRPVYSKKGLEHKEDLQRLLFPVPSEGLQYKPESLWQELSSEHEGLEELINEEMHPFSPGILILSRSWAVDLNLPEKPGVICDALLVTQNSAPILYTVLRQQDAGGQRYCNHTASTLKQKLVNTGGYTGKLCVMPRVLQLSPDSDAEPCEGSGSLTDYPESYNLADTQQMETLLHSLVIVLLGFKSFLSDQVGCEILNLLTAQQYEIISKNLHNTTKFFIHGLPGTGKTIIAMKIMEKIKNVFGCEEDEILYVCENQPLRDFICNKKICHPVTRKTFMSTDFKKIKHIIMDEAQNFRAEDGDWYKKAETITEKGKGHPGILWIFLDYFQTSHMVDSGLPRLKHQDTKEELTRMVRNADQIVNYLQERMHKVRENPPPNIPPKSLKILHEAEWAQGVPGECKITTYLNLDQVVAYITKKCQFFLKQGYSCKDIAVLCSTASDIEKYKSKLQTAMSKRESSESNEGSHLFEQFENASDVTGNHIVLDSVRRFSGLERNIVFGVNPRAAEPAVFNNLLLCLASRARKHLYILMLN</sequence>
<feature type="region of interest" description="Disordered" evidence="6">
    <location>
        <begin position="922"/>
        <end position="963"/>
    </location>
</feature>
<feature type="domain" description="Schlafen group 3-like DNA/RNA helicase" evidence="8">
    <location>
        <begin position="603"/>
        <end position="719"/>
    </location>
</feature>
<dbReference type="InterPro" id="IPR048729">
    <property type="entry name" value="SLFN_GTPase-like"/>
</dbReference>
<dbReference type="GO" id="GO:0016787">
    <property type="term" value="F:hydrolase activity"/>
    <property type="evidence" value="ECO:0007669"/>
    <property type="project" value="UniProtKB-KW"/>
</dbReference>
<evidence type="ECO:0000256" key="6">
    <source>
        <dbReference type="SAM" id="MobiDB-lite"/>
    </source>
</evidence>